<sequence>MLTRHNYYEEKRMKIEKRVLKVLHNLMQMTELYTEYLQQPTEEKLAWILKAEGDVNEYEERIEKSILEIISLQQLDVKEIKWLLGMNRIIRELERIGDQLTNIVTLSDVDDTKELQPMIKTFFRIEGEMIDWVKQGIANKDKQILQNVIKQDRHVNKLNKGTYNNLVHLINEKEHITESNLKTIIISRFLERIGDHLVNVARTYLEVCEEREE</sequence>
<dbReference type="PANTHER" id="PTHR42930">
    <property type="entry name" value="PHOSPHATE-SPECIFIC TRANSPORT SYSTEM ACCESSORY PROTEIN PHOU"/>
    <property type="match status" value="1"/>
</dbReference>
<dbReference type="InterPro" id="IPR028366">
    <property type="entry name" value="PhoU"/>
</dbReference>
<accession>A0ABU5C5C2</accession>
<dbReference type="InterPro" id="IPR026022">
    <property type="entry name" value="PhoU_dom"/>
</dbReference>
<dbReference type="PANTHER" id="PTHR42930:SF3">
    <property type="entry name" value="PHOSPHATE-SPECIFIC TRANSPORT SYSTEM ACCESSORY PROTEIN PHOU"/>
    <property type="match status" value="1"/>
</dbReference>
<evidence type="ECO:0000259" key="2">
    <source>
        <dbReference type="Pfam" id="PF01895"/>
    </source>
</evidence>
<dbReference type="RefSeq" id="WP_390355383.1">
    <property type="nucleotide sequence ID" value="NZ_JBHUIZ010000006.1"/>
</dbReference>
<proteinExistence type="predicted"/>
<dbReference type="Gene3D" id="1.20.58.220">
    <property type="entry name" value="Phosphate transport system protein phou homolog 2, domain 2"/>
    <property type="match status" value="2"/>
</dbReference>
<feature type="domain" description="PhoU" evidence="2">
    <location>
        <begin position="27"/>
        <end position="104"/>
    </location>
</feature>
<keyword evidence="4" id="KW-1185">Reference proteome</keyword>
<evidence type="ECO:0000313" key="3">
    <source>
        <dbReference type="EMBL" id="MDY0394033.1"/>
    </source>
</evidence>
<dbReference type="SUPFAM" id="SSF109755">
    <property type="entry name" value="PhoU-like"/>
    <property type="match status" value="1"/>
</dbReference>
<evidence type="ECO:0000313" key="4">
    <source>
        <dbReference type="Proteomes" id="UP001281447"/>
    </source>
</evidence>
<feature type="domain" description="PhoU" evidence="2">
    <location>
        <begin position="124"/>
        <end position="202"/>
    </location>
</feature>
<organism evidence="3 4">
    <name type="scientific">Tigheibacillus halophilus</name>
    <dbReference type="NCBI Taxonomy" id="361280"/>
    <lineage>
        <taxon>Bacteria</taxon>
        <taxon>Bacillati</taxon>
        <taxon>Bacillota</taxon>
        <taxon>Bacilli</taxon>
        <taxon>Bacillales</taxon>
        <taxon>Bacillaceae</taxon>
        <taxon>Tigheibacillus</taxon>
    </lineage>
</organism>
<name>A0ABU5C5C2_9BACI</name>
<dbReference type="Pfam" id="PF01895">
    <property type="entry name" value="PhoU"/>
    <property type="match status" value="2"/>
</dbReference>
<feature type="coiled-coil region" evidence="1">
    <location>
        <begin position="48"/>
        <end position="75"/>
    </location>
</feature>
<dbReference type="EMBL" id="JAWDIP010000003">
    <property type="protein sequence ID" value="MDY0394033.1"/>
    <property type="molecule type" value="Genomic_DNA"/>
</dbReference>
<gene>
    <name evidence="3" type="ORF">RWE15_05525</name>
</gene>
<dbReference type="InterPro" id="IPR038078">
    <property type="entry name" value="PhoU-like_sf"/>
</dbReference>
<dbReference type="Proteomes" id="UP001281447">
    <property type="component" value="Unassembled WGS sequence"/>
</dbReference>
<comment type="caution">
    <text evidence="3">The sequence shown here is derived from an EMBL/GenBank/DDBJ whole genome shotgun (WGS) entry which is preliminary data.</text>
</comment>
<keyword evidence="1" id="KW-0175">Coiled coil</keyword>
<reference evidence="3 4" key="1">
    <citation type="submission" date="2023-10" db="EMBL/GenBank/DDBJ databases">
        <title>Virgibacillus halophilus 5B73C genome.</title>
        <authorList>
            <person name="Miliotis G."/>
            <person name="Sengupta P."/>
            <person name="Hameed A."/>
            <person name="Chuvochina M."/>
            <person name="Mcdonagh F."/>
            <person name="Simpson A.C."/>
            <person name="Singh N.K."/>
            <person name="Rekha P.D."/>
            <person name="Raman K."/>
            <person name="Hugenholtz P."/>
            <person name="Venkateswaran K."/>
        </authorList>
    </citation>
    <scope>NUCLEOTIDE SEQUENCE [LARGE SCALE GENOMIC DNA]</scope>
    <source>
        <strain evidence="3 4">5B73C</strain>
    </source>
</reference>
<evidence type="ECO:0000256" key="1">
    <source>
        <dbReference type="SAM" id="Coils"/>
    </source>
</evidence>
<protein>
    <submittedName>
        <fullName evidence="3">PhoU domain-containing protein</fullName>
    </submittedName>
</protein>